<keyword evidence="2" id="KW-0472">Membrane</keyword>
<dbReference type="SUPFAM" id="SSF81606">
    <property type="entry name" value="PP2C-like"/>
    <property type="match status" value="1"/>
</dbReference>
<dbReference type="InterPro" id="IPR001932">
    <property type="entry name" value="PPM-type_phosphatase-like_dom"/>
</dbReference>
<reference evidence="4 5" key="1">
    <citation type="submission" date="2019-11" db="EMBL/GenBank/DDBJ databases">
        <title>Pseudodesulfovibrio alkaliphilus, sp. nov., an alkaliphilic sulfate-reducing bacteria from mud volcano of Taman peninsula, Russia.</title>
        <authorList>
            <person name="Frolova A."/>
            <person name="Merkel A.Y."/>
            <person name="Slobodkin A.I."/>
        </authorList>
    </citation>
    <scope>NUCLEOTIDE SEQUENCE [LARGE SCALE GENOMIC DNA]</scope>
    <source>
        <strain evidence="4 5">F-1</strain>
    </source>
</reference>
<dbReference type="Gene3D" id="6.10.340.10">
    <property type="match status" value="1"/>
</dbReference>
<organism evidence="4 5">
    <name type="scientific">Pseudodesulfovibrio alkaliphilus</name>
    <dbReference type="NCBI Taxonomy" id="2661613"/>
    <lineage>
        <taxon>Bacteria</taxon>
        <taxon>Pseudomonadati</taxon>
        <taxon>Thermodesulfobacteriota</taxon>
        <taxon>Desulfovibrionia</taxon>
        <taxon>Desulfovibrionales</taxon>
        <taxon>Desulfovibrionaceae</taxon>
    </lineage>
</organism>
<dbReference type="GO" id="GO:0007165">
    <property type="term" value="P:signal transduction"/>
    <property type="evidence" value="ECO:0007669"/>
    <property type="project" value="InterPro"/>
</dbReference>
<dbReference type="InterPro" id="IPR048440">
    <property type="entry name" value="MASE10"/>
</dbReference>
<dbReference type="GO" id="GO:0016791">
    <property type="term" value="F:phosphatase activity"/>
    <property type="evidence" value="ECO:0007669"/>
    <property type="project" value="TreeGrafter"/>
</dbReference>
<name>A0A7K1KMG3_9BACT</name>
<keyword evidence="2" id="KW-1133">Transmembrane helix</keyword>
<feature type="transmembrane region" description="Helical" evidence="2">
    <location>
        <begin position="154"/>
        <end position="175"/>
    </location>
</feature>
<dbReference type="InterPro" id="IPR003660">
    <property type="entry name" value="HAMP_dom"/>
</dbReference>
<evidence type="ECO:0000256" key="2">
    <source>
        <dbReference type="SAM" id="Phobius"/>
    </source>
</evidence>
<keyword evidence="2" id="KW-0812">Transmembrane</keyword>
<accession>A0A7K1KMG3</accession>
<dbReference type="AlphaFoldDB" id="A0A7K1KMG3"/>
<dbReference type="CDD" id="cd06225">
    <property type="entry name" value="HAMP"/>
    <property type="match status" value="1"/>
</dbReference>
<evidence type="ECO:0000313" key="4">
    <source>
        <dbReference type="EMBL" id="MUM77207.1"/>
    </source>
</evidence>
<comment type="caution">
    <text evidence="4">The sequence shown here is derived from an EMBL/GenBank/DDBJ whole genome shotgun (WGS) entry which is preliminary data.</text>
</comment>
<feature type="domain" description="HAMP" evidence="3">
    <location>
        <begin position="231"/>
        <end position="273"/>
    </location>
</feature>
<dbReference type="Proteomes" id="UP000461162">
    <property type="component" value="Unassembled WGS sequence"/>
</dbReference>
<evidence type="ECO:0000256" key="1">
    <source>
        <dbReference type="ARBA" id="ARBA00022801"/>
    </source>
</evidence>
<feature type="transmembrane region" description="Helical" evidence="2">
    <location>
        <begin position="101"/>
        <end position="121"/>
    </location>
</feature>
<protein>
    <submittedName>
        <fullName evidence="4">SpoIIE family protein phosphatase</fullName>
    </submittedName>
</protein>
<dbReference type="InterPro" id="IPR036457">
    <property type="entry name" value="PPM-type-like_dom_sf"/>
</dbReference>
<gene>
    <name evidence="4" type="ORF">GKC30_06130</name>
</gene>
<evidence type="ECO:0000313" key="5">
    <source>
        <dbReference type="Proteomes" id="UP000461162"/>
    </source>
</evidence>
<dbReference type="EMBL" id="WODC01000003">
    <property type="protein sequence ID" value="MUM77207.1"/>
    <property type="molecule type" value="Genomic_DNA"/>
</dbReference>
<feature type="transmembrane region" description="Helical" evidence="2">
    <location>
        <begin position="69"/>
        <end position="89"/>
    </location>
</feature>
<keyword evidence="5" id="KW-1185">Reference proteome</keyword>
<dbReference type="RefSeq" id="WP_155933119.1">
    <property type="nucleotide sequence ID" value="NZ_WODC01000003.1"/>
</dbReference>
<feature type="transmembrane region" description="Helical" evidence="2">
    <location>
        <begin position="195"/>
        <end position="217"/>
    </location>
</feature>
<sequence>MSPRAATYFLLAMAGGAFFGGQTCPLIEGLAAPLLWLLLLLPLALAMLVRSLALPPLLSRRPPALRARLQLVVDLGLFAAAALVTAVALRLTFGFGLLESGLKLALGVFAIGVFASLDLALERERETIRLAKPGRSFTREQSPPCRVVSIASQFILVTTAVVSLAAAVLLVMLLGDIRWLSEQGLSPASLPFLGPAVLGEILLVMAALLALIVNLAVSYSRNLRLLFANQTAVLEAVSRGDLSRNVPAVTCDEMGVIAAHTNAMIASLRDGQRLRDGLRIAVEVQQNLLPDQAPALPGLDLAGAAVFSEETGGDFFDYIGCDDEVCGRVAVAVGDVSGHGIGAALLMAAGRALVRQSAASPGSPARNITTANRHLTRDIDDTGRFMTLFFVVLDPAAREATWVNAGHQPPLLHDPADNSFRELRGRDIPLGVDREWRFHQETMPLPGPGQTMLIGTDGLWEAQNRQGDMFGHERVRQVLRDNSGADARQLVSALLAAVADFAGATPQDDDITLVVVKGV</sequence>
<feature type="transmembrane region" description="Helical" evidence="2">
    <location>
        <begin position="30"/>
        <end position="49"/>
    </location>
</feature>
<keyword evidence="1" id="KW-0378">Hydrolase</keyword>
<dbReference type="Gene3D" id="3.60.40.10">
    <property type="entry name" value="PPM-type phosphatase domain"/>
    <property type="match status" value="1"/>
</dbReference>
<dbReference type="PANTHER" id="PTHR43156">
    <property type="entry name" value="STAGE II SPORULATION PROTEIN E-RELATED"/>
    <property type="match status" value="1"/>
</dbReference>
<dbReference type="SMART" id="SM00331">
    <property type="entry name" value="PP2C_SIG"/>
    <property type="match status" value="1"/>
</dbReference>
<dbReference type="InterPro" id="IPR052016">
    <property type="entry name" value="Bact_Sigma-Reg"/>
</dbReference>
<dbReference type="PANTHER" id="PTHR43156:SF2">
    <property type="entry name" value="STAGE II SPORULATION PROTEIN E"/>
    <property type="match status" value="1"/>
</dbReference>
<proteinExistence type="predicted"/>
<dbReference type="GO" id="GO:0016020">
    <property type="term" value="C:membrane"/>
    <property type="evidence" value="ECO:0007669"/>
    <property type="project" value="InterPro"/>
</dbReference>
<dbReference type="Pfam" id="PF20970">
    <property type="entry name" value="MASE10"/>
    <property type="match status" value="1"/>
</dbReference>
<dbReference type="Pfam" id="PF07228">
    <property type="entry name" value="SpoIIE"/>
    <property type="match status" value="1"/>
</dbReference>
<dbReference type="PROSITE" id="PS50885">
    <property type="entry name" value="HAMP"/>
    <property type="match status" value="1"/>
</dbReference>
<evidence type="ECO:0000259" key="3">
    <source>
        <dbReference type="PROSITE" id="PS50885"/>
    </source>
</evidence>